<protein>
    <submittedName>
        <fullName evidence="2">Uncharacterized protein</fullName>
    </submittedName>
</protein>
<proteinExistence type="predicted"/>
<evidence type="ECO:0000313" key="2">
    <source>
        <dbReference type="EMBL" id="KAK3781785.1"/>
    </source>
</evidence>
<dbReference type="Proteomes" id="UP001283361">
    <property type="component" value="Unassembled WGS sequence"/>
</dbReference>
<dbReference type="EMBL" id="JAWDGP010002600">
    <property type="protein sequence ID" value="KAK3781785.1"/>
    <property type="molecule type" value="Genomic_DNA"/>
</dbReference>
<evidence type="ECO:0000313" key="3">
    <source>
        <dbReference type="Proteomes" id="UP001283361"/>
    </source>
</evidence>
<comment type="caution">
    <text evidence="2">The sequence shown here is derived from an EMBL/GenBank/DDBJ whole genome shotgun (WGS) entry which is preliminary data.</text>
</comment>
<evidence type="ECO:0000256" key="1">
    <source>
        <dbReference type="SAM" id="MobiDB-lite"/>
    </source>
</evidence>
<organism evidence="2 3">
    <name type="scientific">Elysia crispata</name>
    <name type="common">lettuce slug</name>
    <dbReference type="NCBI Taxonomy" id="231223"/>
    <lineage>
        <taxon>Eukaryota</taxon>
        <taxon>Metazoa</taxon>
        <taxon>Spiralia</taxon>
        <taxon>Lophotrochozoa</taxon>
        <taxon>Mollusca</taxon>
        <taxon>Gastropoda</taxon>
        <taxon>Heterobranchia</taxon>
        <taxon>Euthyneura</taxon>
        <taxon>Panpulmonata</taxon>
        <taxon>Sacoglossa</taxon>
        <taxon>Placobranchoidea</taxon>
        <taxon>Plakobranchidae</taxon>
        <taxon>Elysia</taxon>
    </lineage>
</organism>
<dbReference type="AlphaFoldDB" id="A0AAE1DTI6"/>
<gene>
    <name evidence="2" type="ORF">RRG08_021431</name>
</gene>
<feature type="region of interest" description="Disordered" evidence="1">
    <location>
        <begin position="44"/>
        <end position="72"/>
    </location>
</feature>
<name>A0AAE1DTI6_9GAST</name>
<sequence>MTFVTVTSYMMDQFPQHDTRLSTKSAATYKRAERVHIMHFISQSIARPSERADRTQHSRIPSIPSQPGDAAG</sequence>
<keyword evidence="3" id="KW-1185">Reference proteome</keyword>
<reference evidence="2" key="1">
    <citation type="journal article" date="2023" name="G3 (Bethesda)">
        <title>A reference genome for the long-term kleptoplast-retaining sea slug Elysia crispata morphotype clarki.</title>
        <authorList>
            <person name="Eastman K.E."/>
            <person name="Pendleton A.L."/>
            <person name="Shaikh M.A."/>
            <person name="Suttiyut T."/>
            <person name="Ogas R."/>
            <person name="Tomko P."/>
            <person name="Gavelis G."/>
            <person name="Widhalm J.R."/>
            <person name="Wisecaver J.H."/>
        </authorList>
    </citation>
    <scope>NUCLEOTIDE SEQUENCE</scope>
    <source>
        <strain evidence="2">ECLA1</strain>
    </source>
</reference>
<accession>A0AAE1DTI6</accession>